<feature type="non-terminal residue" evidence="2">
    <location>
        <position position="277"/>
    </location>
</feature>
<accession>T5LUQ8</accession>
<comment type="caution">
    <text evidence="2">The sequence shown here is derived from an EMBL/GenBank/DDBJ whole genome shotgun (WGS) entry which is preliminary data.</text>
</comment>
<evidence type="ECO:0000313" key="3">
    <source>
        <dbReference type="Proteomes" id="UP000003973"/>
    </source>
</evidence>
<dbReference type="AlphaFoldDB" id="T5LUQ8"/>
<keyword evidence="3" id="KW-1185">Reference proteome</keyword>
<evidence type="ECO:0000313" key="2">
    <source>
        <dbReference type="EMBL" id="EQM95228.1"/>
    </source>
</evidence>
<dbReference type="EMBL" id="ACDP02000020">
    <property type="protein sequence ID" value="EQM95228.1"/>
    <property type="molecule type" value="Genomic_DNA"/>
</dbReference>
<feature type="domain" description="Large polyvalent protein associated" evidence="1">
    <location>
        <begin position="46"/>
        <end position="247"/>
    </location>
</feature>
<dbReference type="Pfam" id="PF18857">
    <property type="entry name" value="LPD38"/>
    <property type="match status" value="1"/>
</dbReference>
<proteinExistence type="predicted"/>
<sequence>MNAVVEPDDAVFQFVGGEQFEALAGGRQFVFFPRVFDDGTDAGQDIWDEISDFDKEWNRIIPIPWKGGKEPFIRVPIAQGLPVLPNVGRTLEEMIFSSKKQNPIEKMVRLALLTVDAFNPFGASGSPGQFIAPSAAKPIIRIAEHKSFTGLPLHRSDAPFGGYNEPAYAKAYRNTPKHWTAMSKWLNNITGGDDVSPGHIDIAPETLRLAITSYWMPGVSSQIVDPVFSLATKALGDEAISVKEIPGLSSFVGLAPDERAQERAFFARMNDWRQTVH</sequence>
<dbReference type="Proteomes" id="UP000003973">
    <property type="component" value="Unassembled WGS sequence"/>
</dbReference>
<evidence type="ECO:0000259" key="1">
    <source>
        <dbReference type="Pfam" id="PF18857"/>
    </source>
</evidence>
<dbReference type="InterPro" id="IPR040561">
    <property type="entry name" value="LPD38"/>
</dbReference>
<name>T5LUQ8_9BURK</name>
<dbReference type="eggNOG" id="COG0456">
    <property type="taxonomic scope" value="Bacteria"/>
</dbReference>
<organism evidence="2 3">
    <name type="scientific">Oxalobacter paraformigenes</name>
    <dbReference type="NCBI Taxonomy" id="556268"/>
    <lineage>
        <taxon>Bacteria</taxon>
        <taxon>Pseudomonadati</taxon>
        <taxon>Pseudomonadota</taxon>
        <taxon>Betaproteobacteria</taxon>
        <taxon>Burkholderiales</taxon>
        <taxon>Oxalobacteraceae</taxon>
        <taxon>Oxalobacter</taxon>
    </lineage>
</organism>
<gene>
    <name evidence="2" type="ORF">OFAG_02224</name>
</gene>
<protein>
    <recommendedName>
        <fullName evidence="1">Large polyvalent protein associated domain-containing protein</fullName>
    </recommendedName>
</protein>
<reference evidence="2" key="1">
    <citation type="submission" date="2011-10" db="EMBL/GenBank/DDBJ databases">
        <title>The Genome Sequence of Oxalobacter formigenes HOxBLS.</title>
        <authorList>
            <consortium name="The Broad Institute Genome Sequencing Platform"/>
            <person name="Earl A."/>
            <person name="Ward D."/>
            <person name="Feldgarden M."/>
            <person name="Gevers D."/>
            <person name="Allison M.J."/>
            <person name="Humphrey S."/>
            <person name="Young S.K."/>
            <person name="Zeng Q."/>
            <person name="Gargeya S."/>
            <person name="Fitzgerald M."/>
            <person name="Haas B."/>
            <person name="Abouelleil A."/>
            <person name="Alvarado L."/>
            <person name="Arachchi H.M."/>
            <person name="Berlin A."/>
            <person name="Brown A."/>
            <person name="Chapman S.B."/>
            <person name="Chen Z."/>
            <person name="Dunbar C."/>
            <person name="Freedman E."/>
            <person name="Gearin G."/>
            <person name="Goldberg J."/>
            <person name="Griggs A."/>
            <person name="Gujja S."/>
            <person name="Heiman D."/>
            <person name="Howarth C."/>
            <person name="Larson L."/>
            <person name="Lui A."/>
            <person name="MacDonald P.J.P."/>
            <person name="Montmayeur A."/>
            <person name="Murphy C."/>
            <person name="Neiman D."/>
            <person name="Pearson M."/>
            <person name="Priest M."/>
            <person name="Roberts A."/>
            <person name="Saif S."/>
            <person name="Shea T."/>
            <person name="Shenoy N."/>
            <person name="Sisk P."/>
            <person name="Stolte C."/>
            <person name="Sykes S."/>
            <person name="Wortman J."/>
            <person name="Nusbaum C."/>
            <person name="Birren B."/>
        </authorList>
    </citation>
    <scope>NUCLEOTIDE SEQUENCE [LARGE SCALE GENOMIC DNA]</scope>
    <source>
        <strain evidence="2">HOxBLS</strain>
    </source>
</reference>
<dbReference type="RefSeq" id="WP_020995034.1">
    <property type="nucleotide sequence ID" value="NZ_KI392031.1"/>
</dbReference>
<dbReference type="HOGENOM" id="CLU_1006510_0_0_4"/>